<evidence type="ECO:0000259" key="3">
    <source>
        <dbReference type="PROSITE" id="PS51464"/>
    </source>
</evidence>
<proteinExistence type="predicted"/>
<protein>
    <submittedName>
        <fullName evidence="4">N-acetylmuramic acid 6-phosphate etherase</fullName>
    </submittedName>
</protein>
<evidence type="ECO:0000313" key="5">
    <source>
        <dbReference type="Proteomes" id="UP000634455"/>
    </source>
</evidence>
<accession>A0ABQ3CU57</accession>
<dbReference type="InterPro" id="IPR001347">
    <property type="entry name" value="SIS_dom"/>
</dbReference>
<dbReference type="PANTHER" id="PTHR10088:SF4">
    <property type="entry name" value="GLUCOKINASE REGULATORY PROTEIN"/>
    <property type="match status" value="1"/>
</dbReference>
<comment type="caution">
    <text evidence="4">The sequence shown here is derived from an EMBL/GenBank/DDBJ whole genome shotgun (WGS) entry which is preliminary data.</text>
</comment>
<gene>
    <name evidence="4" type="ORF">GCM10008927_02530</name>
</gene>
<evidence type="ECO:0000256" key="1">
    <source>
        <dbReference type="ARBA" id="ARBA00023239"/>
    </source>
</evidence>
<dbReference type="Proteomes" id="UP000634455">
    <property type="component" value="Unassembled WGS sequence"/>
</dbReference>
<feature type="domain" description="SIS" evidence="3">
    <location>
        <begin position="52"/>
        <end position="213"/>
    </location>
</feature>
<dbReference type="PROSITE" id="PS51464">
    <property type="entry name" value="SIS"/>
    <property type="match status" value="1"/>
</dbReference>
<evidence type="ECO:0000313" key="4">
    <source>
        <dbReference type="EMBL" id="GHA41634.1"/>
    </source>
</evidence>
<keyword evidence="5" id="KW-1185">Reference proteome</keyword>
<dbReference type="PANTHER" id="PTHR10088">
    <property type="entry name" value="GLUCOKINASE REGULATORY PROTEIN"/>
    <property type="match status" value="1"/>
</dbReference>
<sequence>MLPQTEQIANSDMTIDAVAPLRAVSIMLDVQRKAIDAVNNAIDGIIDASNAVAQTVTNGGTIHYVAAGSSGLMALADGAELPGTFGIAQNQIRIHMAGGVPTDGQMPGNTEDDISNTHTIVEAMQSNDCVIAISASGTTPFAYDIAQAARAKGINVIAIANNADTALLKIADVAICLSTPPEALAGSTRMGAGTAQKVALNLISTQAGILLGHVHDGQMINLIADNAKLRQRAINIVGSIADVSNETAALALRTADGNTKHAILIAKGCPASEVNKLLATYGPRMGDCLLALNAAKTAQT</sequence>
<evidence type="ECO:0000256" key="2">
    <source>
        <dbReference type="ARBA" id="ARBA00023277"/>
    </source>
</evidence>
<dbReference type="NCBIfam" id="NF003915">
    <property type="entry name" value="PRK05441.1"/>
    <property type="match status" value="1"/>
</dbReference>
<dbReference type="InterPro" id="IPR005488">
    <property type="entry name" value="Etherase_MurQ"/>
</dbReference>
<keyword evidence="2" id="KW-0119">Carbohydrate metabolism</keyword>
<dbReference type="Gene3D" id="3.40.50.10490">
    <property type="entry name" value="Glucose-6-phosphate isomerase like protein, domain 1"/>
    <property type="match status" value="1"/>
</dbReference>
<reference evidence="5" key="1">
    <citation type="journal article" date="2019" name="Int. J. Syst. Evol. Microbiol.">
        <title>The Global Catalogue of Microorganisms (GCM) 10K type strain sequencing project: providing services to taxonomists for standard genome sequencing and annotation.</title>
        <authorList>
            <consortium name="The Broad Institute Genomics Platform"/>
            <consortium name="The Broad Institute Genome Sequencing Center for Infectious Disease"/>
            <person name="Wu L."/>
            <person name="Ma J."/>
        </authorList>
    </citation>
    <scope>NUCLEOTIDE SEQUENCE [LARGE SCALE GENOMIC DNA]</scope>
    <source>
        <strain evidence="5">KCTC 32465</strain>
    </source>
</reference>
<dbReference type="CDD" id="cd05007">
    <property type="entry name" value="SIS_Etherase"/>
    <property type="match status" value="1"/>
</dbReference>
<dbReference type="EMBL" id="BMZF01000001">
    <property type="protein sequence ID" value="GHA41634.1"/>
    <property type="molecule type" value="Genomic_DNA"/>
</dbReference>
<keyword evidence="1" id="KW-0456">Lyase</keyword>
<dbReference type="InterPro" id="IPR046348">
    <property type="entry name" value="SIS_dom_sf"/>
</dbReference>
<dbReference type="Pfam" id="PF01380">
    <property type="entry name" value="SIS"/>
    <property type="match status" value="1"/>
</dbReference>
<name>A0ABQ3CU57_9RHOB</name>
<dbReference type="InterPro" id="IPR040190">
    <property type="entry name" value="MURQ/GCKR"/>
</dbReference>
<dbReference type="RefSeq" id="WP_229801954.1">
    <property type="nucleotide sequence ID" value="NZ_BMZF01000001.1"/>
</dbReference>
<dbReference type="Gene3D" id="1.10.8.1080">
    <property type="match status" value="1"/>
</dbReference>
<organism evidence="4 5">
    <name type="scientific">Paramylibacter ulvae</name>
    <dbReference type="NCBI Taxonomy" id="1651968"/>
    <lineage>
        <taxon>Bacteria</taxon>
        <taxon>Pseudomonadati</taxon>
        <taxon>Pseudomonadota</taxon>
        <taxon>Alphaproteobacteria</taxon>
        <taxon>Rhodobacterales</taxon>
        <taxon>Paracoccaceae</taxon>
        <taxon>Paramylibacter</taxon>
    </lineage>
</organism>
<dbReference type="SUPFAM" id="SSF53697">
    <property type="entry name" value="SIS domain"/>
    <property type="match status" value="1"/>
</dbReference>